<dbReference type="EMBL" id="JADIND010000075">
    <property type="protein sequence ID" value="MBO8430408.1"/>
    <property type="molecule type" value="Genomic_DNA"/>
</dbReference>
<protein>
    <submittedName>
        <fullName evidence="2">Uncharacterized protein</fullName>
    </submittedName>
</protein>
<reference evidence="2" key="2">
    <citation type="journal article" date="2021" name="PeerJ">
        <title>Extensive microbial diversity within the chicken gut microbiome revealed by metagenomics and culture.</title>
        <authorList>
            <person name="Gilroy R."/>
            <person name="Ravi A."/>
            <person name="Getino M."/>
            <person name="Pursley I."/>
            <person name="Horton D.L."/>
            <person name="Alikhan N.F."/>
            <person name="Baker D."/>
            <person name="Gharbi K."/>
            <person name="Hall N."/>
            <person name="Watson M."/>
            <person name="Adriaenssens E.M."/>
            <person name="Foster-Nyarko E."/>
            <person name="Jarju S."/>
            <person name="Secka A."/>
            <person name="Antonio M."/>
            <person name="Oren A."/>
            <person name="Chaudhuri R.R."/>
            <person name="La Ragione R."/>
            <person name="Hildebrand F."/>
            <person name="Pallen M.J."/>
        </authorList>
    </citation>
    <scope>NUCLEOTIDE SEQUENCE</scope>
    <source>
        <strain evidence="2">10192</strain>
    </source>
</reference>
<reference evidence="2" key="1">
    <citation type="submission" date="2020-10" db="EMBL/GenBank/DDBJ databases">
        <authorList>
            <person name="Gilroy R."/>
        </authorList>
    </citation>
    <scope>NUCLEOTIDE SEQUENCE</scope>
    <source>
        <strain evidence="2">10192</strain>
    </source>
</reference>
<evidence type="ECO:0000256" key="1">
    <source>
        <dbReference type="SAM" id="Phobius"/>
    </source>
</evidence>
<proteinExistence type="predicted"/>
<sequence length="109" mass="11954">MNNLAINPAVNFGRRNPQTDNAEGKSNKNRNLKIAAAVVGTAAVVTAGVVYRKNIMDVLTNGLAKIKKVFKKNDEIGDLRKLYSSKTKLENQKHLDFLNSISAEADIAR</sequence>
<evidence type="ECO:0000313" key="3">
    <source>
        <dbReference type="Proteomes" id="UP000823632"/>
    </source>
</evidence>
<feature type="non-terminal residue" evidence="2">
    <location>
        <position position="109"/>
    </location>
</feature>
<organism evidence="2 3">
    <name type="scientific">Candidatus Scatousia excrementipullorum</name>
    <dbReference type="NCBI Taxonomy" id="2840936"/>
    <lineage>
        <taxon>Bacteria</taxon>
        <taxon>Candidatus Scatousia</taxon>
    </lineage>
</organism>
<feature type="transmembrane region" description="Helical" evidence="1">
    <location>
        <begin position="34"/>
        <end position="51"/>
    </location>
</feature>
<dbReference type="Proteomes" id="UP000823632">
    <property type="component" value="Unassembled WGS sequence"/>
</dbReference>
<name>A0A9D9DPI1_9BACT</name>
<keyword evidence="1" id="KW-0812">Transmembrane</keyword>
<dbReference type="AlphaFoldDB" id="A0A9D9DPI1"/>
<keyword evidence="1" id="KW-1133">Transmembrane helix</keyword>
<comment type="caution">
    <text evidence="2">The sequence shown here is derived from an EMBL/GenBank/DDBJ whole genome shotgun (WGS) entry which is preliminary data.</text>
</comment>
<accession>A0A9D9DPI1</accession>
<gene>
    <name evidence="2" type="ORF">IAC76_03400</name>
</gene>
<keyword evidence="1" id="KW-0472">Membrane</keyword>
<evidence type="ECO:0000313" key="2">
    <source>
        <dbReference type="EMBL" id="MBO8430408.1"/>
    </source>
</evidence>